<keyword evidence="6" id="KW-1185">Reference proteome</keyword>
<evidence type="ECO:0000256" key="1">
    <source>
        <dbReference type="ARBA" id="ARBA00022553"/>
    </source>
</evidence>
<dbReference type="InterPro" id="IPR029063">
    <property type="entry name" value="SAM-dependent_MTases_sf"/>
</dbReference>
<dbReference type="GO" id="GO:0032259">
    <property type="term" value="P:methylation"/>
    <property type="evidence" value="ECO:0007669"/>
    <property type="project" value="UniProtKB-KW"/>
</dbReference>
<dbReference type="RefSeq" id="WP_154382523.1">
    <property type="nucleotide sequence ID" value="NZ_WKJK01000019.1"/>
</dbReference>
<dbReference type="AlphaFoldDB" id="A0A6I2LAJ9"/>
<dbReference type="GO" id="GO:0008757">
    <property type="term" value="F:S-adenosylmethionine-dependent methyltransferase activity"/>
    <property type="evidence" value="ECO:0007669"/>
    <property type="project" value="InterPro"/>
</dbReference>
<dbReference type="Gene3D" id="3.40.50.150">
    <property type="entry name" value="Vaccinia Virus protein VP39"/>
    <property type="match status" value="1"/>
</dbReference>
<protein>
    <submittedName>
        <fullName evidence="5">Methyltransferase domain-containing protein</fullName>
    </submittedName>
</protein>
<dbReference type="PROSITE" id="PS51585">
    <property type="entry name" value="SAM_MT_TPMT"/>
    <property type="match status" value="1"/>
</dbReference>
<dbReference type="Proteomes" id="UP000433309">
    <property type="component" value="Unassembled WGS sequence"/>
</dbReference>
<evidence type="ECO:0000313" key="6">
    <source>
        <dbReference type="Proteomes" id="UP000433309"/>
    </source>
</evidence>
<evidence type="ECO:0000256" key="3">
    <source>
        <dbReference type="ARBA" id="ARBA00022679"/>
    </source>
</evidence>
<dbReference type="SUPFAM" id="SSF53335">
    <property type="entry name" value="S-adenosyl-L-methionine-dependent methyltransferases"/>
    <property type="match status" value="1"/>
</dbReference>
<evidence type="ECO:0000256" key="4">
    <source>
        <dbReference type="ARBA" id="ARBA00022691"/>
    </source>
</evidence>
<sequence>MTEFQQRDPASPAFWDERFERGFMPWDRGGVPQALRDFAAASAPLHTLIPGCGSAYELAYLAQLGWDATAIDFAPQAVAQGRAAAGAHAERVVQADFFQWQPARPLQLIYEQAFLCAMPRAMWPQVAARWAQLLPVGGLLAGYFFFDEAAKGPPFGIRREQLEQLLQPAFTCVADDTVSDSIPVFAGKERWMVWRRN</sequence>
<gene>
    <name evidence="5" type="ORF">GJ699_27650</name>
</gene>
<evidence type="ECO:0000256" key="2">
    <source>
        <dbReference type="ARBA" id="ARBA00022603"/>
    </source>
</evidence>
<dbReference type="PANTHER" id="PTHR32183">
    <property type="match status" value="1"/>
</dbReference>
<keyword evidence="2 5" id="KW-0489">Methyltransferase</keyword>
<evidence type="ECO:0000313" key="5">
    <source>
        <dbReference type="EMBL" id="MRW93776.1"/>
    </source>
</evidence>
<keyword evidence="1" id="KW-0597">Phosphoprotein</keyword>
<dbReference type="InterPro" id="IPR008854">
    <property type="entry name" value="TPMT"/>
</dbReference>
<keyword evidence="3 5" id="KW-0808">Transferase</keyword>
<organism evidence="5 6">
    <name type="scientific">Duganella guangzhouensis</name>
    <dbReference type="NCBI Taxonomy" id="2666084"/>
    <lineage>
        <taxon>Bacteria</taxon>
        <taxon>Pseudomonadati</taxon>
        <taxon>Pseudomonadota</taxon>
        <taxon>Betaproteobacteria</taxon>
        <taxon>Burkholderiales</taxon>
        <taxon>Oxalobacteraceae</taxon>
        <taxon>Telluria group</taxon>
        <taxon>Duganella</taxon>
    </lineage>
</organism>
<dbReference type="EMBL" id="WKJK01000019">
    <property type="protein sequence ID" value="MRW93776.1"/>
    <property type="molecule type" value="Genomic_DNA"/>
</dbReference>
<dbReference type="Pfam" id="PF05724">
    <property type="entry name" value="TPMT"/>
    <property type="match status" value="1"/>
</dbReference>
<name>A0A6I2LAJ9_9BURK</name>
<accession>A0A6I2LAJ9</accession>
<comment type="caution">
    <text evidence="5">The sequence shown here is derived from an EMBL/GenBank/DDBJ whole genome shotgun (WGS) entry which is preliminary data.</text>
</comment>
<dbReference type="PANTHER" id="PTHR32183:SF11">
    <property type="entry name" value="THIOL METHYLTRANSFERASE 2-RELATED"/>
    <property type="match status" value="1"/>
</dbReference>
<proteinExistence type="predicted"/>
<keyword evidence="4" id="KW-0949">S-adenosyl-L-methionine</keyword>
<reference evidence="5 6" key="1">
    <citation type="submission" date="2019-11" db="EMBL/GenBank/DDBJ databases">
        <title>Novel species isolated from a subtropical stream in China.</title>
        <authorList>
            <person name="Lu H."/>
        </authorList>
    </citation>
    <scope>NUCLEOTIDE SEQUENCE [LARGE SCALE GENOMIC DNA]</scope>
    <source>
        <strain evidence="5 6">FT80W</strain>
    </source>
</reference>